<evidence type="ECO:0000313" key="2">
    <source>
        <dbReference type="Proteomes" id="UP000499080"/>
    </source>
</evidence>
<name>A0A4Y2MFZ3_ARAVE</name>
<organism evidence="1 2">
    <name type="scientific">Araneus ventricosus</name>
    <name type="common">Orbweaver spider</name>
    <name type="synonym">Epeira ventricosa</name>
    <dbReference type="NCBI Taxonomy" id="182803"/>
    <lineage>
        <taxon>Eukaryota</taxon>
        <taxon>Metazoa</taxon>
        <taxon>Ecdysozoa</taxon>
        <taxon>Arthropoda</taxon>
        <taxon>Chelicerata</taxon>
        <taxon>Arachnida</taxon>
        <taxon>Araneae</taxon>
        <taxon>Araneomorphae</taxon>
        <taxon>Entelegynae</taxon>
        <taxon>Araneoidea</taxon>
        <taxon>Araneidae</taxon>
        <taxon>Araneus</taxon>
    </lineage>
</organism>
<dbReference type="EMBL" id="BGPR01007237">
    <property type="protein sequence ID" value="GBN25394.1"/>
    <property type="molecule type" value="Genomic_DNA"/>
</dbReference>
<dbReference type="Proteomes" id="UP000499080">
    <property type="component" value="Unassembled WGS sequence"/>
</dbReference>
<gene>
    <name evidence="1" type="ORF">AVEN_186037_1</name>
</gene>
<dbReference type="AlphaFoldDB" id="A0A4Y2MFZ3"/>
<comment type="caution">
    <text evidence="1">The sequence shown here is derived from an EMBL/GenBank/DDBJ whole genome shotgun (WGS) entry which is preliminary data.</text>
</comment>
<protein>
    <submittedName>
        <fullName evidence="1">Uncharacterized protein</fullName>
    </submittedName>
</protein>
<evidence type="ECO:0000313" key="1">
    <source>
        <dbReference type="EMBL" id="GBN25394.1"/>
    </source>
</evidence>
<accession>A0A4Y2MFZ3</accession>
<keyword evidence="2" id="KW-1185">Reference proteome</keyword>
<sequence length="80" mass="8798">MLWLTTYARSVAGHLLSLPFTGAQDNGSLLRESLLVCLHAFTSDILSSVTSSNSTWDSLCQLVVTGTNPMLVNDDLQRWK</sequence>
<reference evidence="1 2" key="1">
    <citation type="journal article" date="2019" name="Sci. Rep.">
        <title>Orb-weaving spider Araneus ventricosus genome elucidates the spidroin gene catalogue.</title>
        <authorList>
            <person name="Kono N."/>
            <person name="Nakamura H."/>
            <person name="Ohtoshi R."/>
            <person name="Moran D.A.P."/>
            <person name="Shinohara A."/>
            <person name="Yoshida Y."/>
            <person name="Fujiwara M."/>
            <person name="Mori M."/>
            <person name="Tomita M."/>
            <person name="Arakawa K."/>
        </authorList>
    </citation>
    <scope>NUCLEOTIDE SEQUENCE [LARGE SCALE GENOMIC DNA]</scope>
</reference>
<proteinExistence type="predicted"/>